<dbReference type="Proteomes" id="UP000481033">
    <property type="component" value="Unassembled WGS sequence"/>
</dbReference>
<dbReference type="AlphaFoldDB" id="A0A6M0RVS7"/>
<gene>
    <name evidence="1" type="ORF">DXZ20_30465</name>
</gene>
<reference evidence="1 2" key="1">
    <citation type="journal article" date="2020" name="Microb. Ecol.">
        <title>Ecogenomics of the Marine Benthic Filamentous Cyanobacterium Adonisia.</title>
        <authorList>
            <person name="Walter J.M."/>
            <person name="Coutinho F.H."/>
            <person name="Leomil L."/>
            <person name="Hargreaves P.I."/>
            <person name="Campeao M.E."/>
            <person name="Vieira V.V."/>
            <person name="Silva B.S."/>
            <person name="Fistarol G.O."/>
            <person name="Salomon P.S."/>
            <person name="Sawabe T."/>
            <person name="Mino S."/>
            <person name="Hosokawa M."/>
            <person name="Miyashita H."/>
            <person name="Maruyama F."/>
            <person name="van Verk M.C."/>
            <person name="Dutilh B.E."/>
            <person name="Thompson C.C."/>
            <person name="Thompson F.L."/>
        </authorList>
    </citation>
    <scope>NUCLEOTIDE SEQUENCE [LARGE SCALE GENOMIC DNA]</scope>
    <source>
        <strain evidence="1 2">CCMR0081</strain>
    </source>
</reference>
<organism evidence="1 2">
    <name type="scientific">Adonisia turfae CCMR0081</name>
    <dbReference type="NCBI Taxonomy" id="2292702"/>
    <lineage>
        <taxon>Bacteria</taxon>
        <taxon>Bacillati</taxon>
        <taxon>Cyanobacteriota</taxon>
        <taxon>Adonisia</taxon>
        <taxon>Adonisia turfae</taxon>
    </lineage>
</organism>
<name>A0A6M0RVS7_9CYAN</name>
<sequence>MKAAHQQPTITVCQLVDDEYKQQQFRLGERIVSQTFPELELRLNDVSPR</sequence>
<proteinExistence type="predicted"/>
<evidence type="ECO:0000313" key="2">
    <source>
        <dbReference type="Proteomes" id="UP000481033"/>
    </source>
</evidence>
<dbReference type="EMBL" id="QXHD01000004">
    <property type="protein sequence ID" value="NEZ59891.1"/>
    <property type="molecule type" value="Genomic_DNA"/>
</dbReference>
<evidence type="ECO:0000313" key="1">
    <source>
        <dbReference type="EMBL" id="NEZ59891.1"/>
    </source>
</evidence>
<keyword evidence="2" id="KW-1185">Reference proteome</keyword>
<comment type="caution">
    <text evidence="1">The sequence shown here is derived from an EMBL/GenBank/DDBJ whole genome shotgun (WGS) entry which is preliminary data.</text>
</comment>
<accession>A0A6M0RVS7</accession>
<protein>
    <submittedName>
        <fullName evidence="1">Uncharacterized protein</fullName>
    </submittedName>
</protein>